<reference evidence="1 2" key="1">
    <citation type="journal article" date="2007" name="J. Bacteriol.">
        <title>The complete genome sequence of the lactic acid bacterial paradigm Lactococcus lactis subsp. cremoris MG1363.</title>
        <authorList>
            <person name="Wegmann U."/>
            <person name="O'Connell-Motherway M."/>
            <person name="Zomer A."/>
            <person name="Buist G."/>
            <person name="Shearman C."/>
            <person name="Canchaya C."/>
            <person name="Ventura M."/>
            <person name="Goesmann A."/>
            <person name="Gasson M.J."/>
            <person name="Kuipers O.P."/>
            <person name="van Sinderen D."/>
            <person name="Kok J."/>
        </authorList>
    </citation>
    <scope>NUCLEOTIDE SEQUENCE [LARGE SCALE GENOMIC DNA]</scope>
    <source>
        <strain evidence="1 2">MG1363</strain>
    </source>
</reference>
<gene>
    <name evidence="1" type="ordered locus">llmg_2159</name>
</gene>
<accession>A2RN39</accession>
<evidence type="ECO:0000313" key="2">
    <source>
        <dbReference type="Proteomes" id="UP000000364"/>
    </source>
</evidence>
<organism evidence="1 2">
    <name type="scientific">Lactococcus lactis subsp. cremoris (strain MG1363)</name>
    <dbReference type="NCBI Taxonomy" id="416870"/>
    <lineage>
        <taxon>Bacteria</taxon>
        <taxon>Bacillati</taxon>
        <taxon>Bacillota</taxon>
        <taxon>Bacilli</taxon>
        <taxon>Lactobacillales</taxon>
        <taxon>Streptococcaceae</taxon>
        <taxon>Lactococcus</taxon>
        <taxon>Lactococcus cremoris subsp. cremoris</taxon>
    </lineage>
</organism>
<dbReference type="KEGG" id="llm:llmg_2159"/>
<dbReference type="SMR" id="A2RN39"/>
<dbReference type="AlphaFoldDB" id="A2RN39"/>
<name>A2RN39_LACLM</name>
<dbReference type="Gene3D" id="3.30.300.10">
    <property type="match status" value="1"/>
</dbReference>
<dbReference type="HOGENOM" id="CLU_3404167_0_0_9"/>
<dbReference type="Proteomes" id="UP000000364">
    <property type="component" value="Chromosome"/>
</dbReference>
<sequence length="30" mass="3556">MTKRHFGRTDIELPWEQTDKVEELKAVLGK</sequence>
<protein>
    <submittedName>
        <fullName evidence="1">Uncharacterized protein</fullName>
    </submittedName>
</protein>
<dbReference type="STRING" id="416870.llmg_2159"/>
<proteinExistence type="predicted"/>
<dbReference type="EMBL" id="AM406671">
    <property type="protein sequence ID" value="CAL98726.1"/>
    <property type="molecule type" value="Genomic_DNA"/>
</dbReference>
<evidence type="ECO:0000313" key="1">
    <source>
        <dbReference type="EMBL" id="CAL98726.1"/>
    </source>
</evidence>